<dbReference type="EMBL" id="CADEAL010001968">
    <property type="protein sequence ID" value="CAB1436980.1"/>
    <property type="molecule type" value="Genomic_DNA"/>
</dbReference>
<sequence length="138" mass="14687">MEDENSTALQLWTSRLKGRAPSLLMHLPVSKGLEIASVSSSVSCSVPLCAPPPSPLVLWPLTSTPSVLLSTHCVPLKEPRGQSGSSEGENAIASLACLFKAAIMRVARDTPVWKPAHPNPAPEALRTAPWVMGIVYSH</sequence>
<accession>A0A9N7UV45</accession>
<name>A0A9N7UV45_PLEPL</name>
<evidence type="ECO:0000313" key="2">
    <source>
        <dbReference type="Proteomes" id="UP001153269"/>
    </source>
</evidence>
<comment type="caution">
    <text evidence="1">The sequence shown here is derived from an EMBL/GenBank/DDBJ whole genome shotgun (WGS) entry which is preliminary data.</text>
</comment>
<keyword evidence="2" id="KW-1185">Reference proteome</keyword>
<organism evidence="1 2">
    <name type="scientific">Pleuronectes platessa</name>
    <name type="common">European plaice</name>
    <dbReference type="NCBI Taxonomy" id="8262"/>
    <lineage>
        <taxon>Eukaryota</taxon>
        <taxon>Metazoa</taxon>
        <taxon>Chordata</taxon>
        <taxon>Craniata</taxon>
        <taxon>Vertebrata</taxon>
        <taxon>Euteleostomi</taxon>
        <taxon>Actinopterygii</taxon>
        <taxon>Neopterygii</taxon>
        <taxon>Teleostei</taxon>
        <taxon>Neoteleostei</taxon>
        <taxon>Acanthomorphata</taxon>
        <taxon>Carangaria</taxon>
        <taxon>Pleuronectiformes</taxon>
        <taxon>Pleuronectoidei</taxon>
        <taxon>Pleuronectidae</taxon>
        <taxon>Pleuronectes</taxon>
    </lineage>
</organism>
<gene>
    <name evidence="1" type="ORF">PLEPLA_LOCUS25013</name>
</gene>
<reference evidence="1" key="1">
    <citation type="submission" date="2020-03" db="EMBL/GenBank/DDBJ databases">
        <authorList>
            <person name="Weist P."/>
        </authorList>
    </citation>
    <scope>NUCLEOTIDE SEQUENCE</scope>
</reference>
<evidence type="ECO:0000313" key="1">
    <source>
        <dbReference type="EMBL" id="CAB1436980.1"/>
    </source>
</evidence>
<protein>
    <submittedName>
        <fullName evidence="1">Uncharacterized protein</fullName>
    </submittedName>
</protein>
<proteinExistence type="predicted"/>
<dbReference type="AlphaFoldDB" id="A0A9N7UV45"/>
<dbReference type="Proteomes" id="UP001153269">
    <property type="component" value="Unassembled WGS sequence"/>
</dbReference>